<dbReference type="AlphaFoldDB" id="A0A9D1ZJ37"/>
<reference evidence="2" key="1">
    <citation type="journal article" date="2021" name="PeerJ">
        <title>Extensive microbial diversity within the chicken gut microbiome revealed by metagenomics and culture.</title>
        <authorList>
            <person name="Gilroy R."/>
            <person name="Ravi A."/>
            <person name="Getino M."/>
            <person name="Pursley I."/>
            <person name="Horton D.L."/>
            <person name="Alikhan N.F."/>
            <person name="Baker D."/>
            <person name="Gharbi K."/>
            <person name="Hall N."/>
            <person name="Watson M."/>
            <person name="Adriaenssens E.M."/>
            <person name="Foster-Nyarko E."/>
            <person name="Jarju S."/>
            <person name="Secka A."/>
            <person name="Antonio M."/>
            <person name="Oren A."/>
            <person name="Chaudhuri R.R."/>
            <person name="La Ragione R."/>
            <person name="Hildebrand F."/>
            <person name="Pallen M.J."/>
        </authorList>
    </citation>
    <scope>NUCLEOTIDE SEQUENCE</scope>
    <source>
        <strain evidence="2">Gambia2-208</strain>
    </source>
</reference>
<evidence type="ECO:0000259" key="1">
    <source>
        <dbReference type="PROSITE" id="PS50042"/>
    </source>
</evidence>
<organism evidence="2 3">
    <name type="scientific">Candidatus Bacteroides pullicola</name>
    <dbReference type="NCBI Taxonomy" id="2838475"/>
    <lineage>
        <taxon>Bacteria</taxon>
        <taxon>Pseudomonadati</taxon>
        <taxon>Bacteroidota</taxon>
        <taxon>Bacteroidia</taxon>
        <taxon>Bacteroidales</taxon>
        <taxon>Bacteroidaceae</taxon>
        <taxon>Bacteroides</taxon>
    </lineage>
</organism>
<accession>A0A9D1ZJ37</accession>
<feature type="domain" description="Cyclic nucleotide-binding" evidence="1">
    <location>
        <begin position="16"/>
        <end position="62"/>
    </location>
</feature>
<dbReference type="Gene3D" id="2.60.120.10">
    <property type="entry name" value="Jelly Rolls"/>
    <property type="match status" value="1"/>
</dbReference>
<gene>
    <name evidence="2" type="ORF">H9824_10585</name>
</gene>
<proteinExistence type="predicted"/>
<evidence type="ECO:0000313" key="2">
    <source>
        <dbReference type="EMBL" id="HIY89135.1"/>
    </source>
</evidence>
<dbReference type="InterPro" id="IPR014710">
    <property type="entry name" value="RmlC-like_jellyroll"/>
</dbReference>
<dbReference type="PROSITE" id="PS50042">
    <property type="entry name" value="CNMP_BINDING_3"/>
    <property type="match status" value="1"/>
</dbReference>
<sequence>MDTLLKETINETVNRRFPEMTIESRNLLASIVTRKDMEKGEILLKEGQVSHHFVVVAKGMVRQFYYKNGKDVTEHFSYEGDIVICIESVLQQEPTRLMIEALEAGTLYLIPADQLLRLSKESWEINMFYRKMLEYSLIVSQKKADSWRFETARERYLRLMETQPEVIKRAPLAHIASYLLMTPETLSRVRAGAL</sequence>
<name>A0A9D1ZJ37_9BACE</name>
<dbReference type="CDD" id="cd00038">
    <property type="entry name" value="CAP_ED"/>
    <property type="match status" value="1"/>
</dbReference>
<protein>
    <submittedName>
        <fullName evidence="2">Crp/Fnr family transcriptional regulator</fullName>
    </submittedName>
</protein>
<dbReference type="SUPFAM" id="SSF51206">
    <property type="entry name" value="cAMP-binding domain-like"/>
    <property type="match status" value="1"/>
</dbReference>
<comment type="caution">
    <text evidence="2">The sequence shown here is derived from an EMBL/GenBank/DDBJ whole genome shotgun (WGS) entry which is preliminary data.</text>
</comment>
<evidence type="ECO:0000313" key="3">
    <source>
        <dbReference type="Proteomes" id="UP000886851"/>
    </source>
</evidence>
<dbReference type="EMBL" id="DXCV01000070">
    <property type="protein sequence ID" value="HIY89135.1"/>
    <property type="molecule type" value="Genomic_DNA"/>
</dbReference>
<reference evidence="2" key="2">
    <citation type="submission" date="2021-04" db="EMBL/GenBank/DDBJ databases">
        <authorList>
            <person name="Gilroy R."/>
        </authorList>
    </citation>
    <scope>NUCLEOTIDE SEQUENCE</scope>
    <source>
        <strain evidence="2">Gambia2-208</strain>
    </source>
</reference>
<dbReference type="Pfam" id="PF00027">
    <property type="entry name" value="cNMP_binding"/>
    <property type="match status" value="1"/>
</dbReference>
<dbReference type="InterPro" id="IPR018490">
    <property type="entry name" value="cNMP-bd_dom_sf"/>
</dbReference>
<dbReference type="InterPro" id="IPR000595">
    <property type="entry name" value="cNMP-bd_dom"/>
</dbReference>
<dbReference type="Proteomes" id="UP000886851">
    <property type="component" value="Unassembled WGS sequence"/>
</dbReference>